<proteinExistence type="predicted"/>
<dbReference type="InterPro" id="IPR045272">
    <property type="entry name" value="ANXUR1/2-like"/>
</dbReference>
<dbReference type="AlphaFoldDB" id="A0A498KPM6"/>
<protein>
    <submittedName>
        <fullName evidence="2">Uncharacterized protein</fullName>
    </submittedName>
</protein>
<organism evidence="2 3">
    <name type="scientific">Malus domestica</name>
    <name type="common">Apple</name>
    <name type="synonym">Pyrus malus</name>
    <dbReference type="NCBI Taxonomy" id="3750"/>
    <lineage>
        <taxon>Eukaryota</taxon>
        <taxon>Viridiplantae</taxon>
        <taxon>Streptophyta</taxon>
        <taxon>Embryophyta</taxon>
        <taxon>Tracheophyta</taxon>
        <taxon>Spermatophyta</taxon>
        <taxon>Magnoliopsida</taxon>
        <taxon>eudicotyledons</taxon>
        <taxon>Gunneridae</taxon>
        <taxon>Pentapetalae</taxon>
        <taxon>rosids</taxon>
        <taxon>fabids</taxon>
        <taxon>Rosales</taxon>
        <taxon>Rosaceae</taxon>
        <taxon>Amygdaloideae</taxon>
        <taxon>Maleae</taxon>
        <taxon>Malus</taxon>
    </lineage>
</organism>
<accession>A0A498KPM6</accession>
<dbReference type="EMBL" id="RDQH01000322">
    <property type="protein sequence ID" value="RXI09527.1"/>
    <property type="molecule type" value="Genomic_DNA"/>
</dbReference>
<keyword evidence="3" id="KW-1185">Reference proteome</keyword>
<comment type="caution">
    <text evidence="2">The sequence shown here is derived from an EMBL/GenBank/DDBJ whole genome shotgun (WGS) entry which is preliminary data.</text>
</comment>
<dbReference type="Proteomes" id="UP000290289">
    <property type="component" value="Unassembled WGS sequence"/>
</dbReference>
<dbReference type="GO" id="GO:0004714">
    <property type="term" value="F:transmembrane receptor protein tyrosine kinase activity"/>
    <property type="evidence" value="ECO:0007669"/>
    <property type="project" value="InterPro"/>
</dbReference>
<gene>
    <name evidence="2" type="ORF">DVH24_006204</name>
</gene>
<evidence type="ECO:0000313" key="2">
    <source>
        <dbReference type="EMBL" id="RXI09527.1"/>
    </source>
</evidence>
<feature type="compositionally biased region" description="Low complexity" evidence="1">
    <location>
        <begin position="86"/>
        <end position="107"/>
    </location>
</feature>
<dbReference type="PANTHER" id="PTHR34590">
    <property type="entry name" value="OS03G0124300 PROTEIN-RELATED"/>
    <property type="match status" value="1"/>
</dbReference>
<dbReference type="Gene3D" id="2.60.120.430">
    <property type="entry name" value="Galactose-binding lectin"/>
    <property type="match status" value="1"/>
</dbReference>
<dbReference type="PANTHER" id="PTHR34590:SF15">
    <property type="entry name" value="PROTEIN KINASE DOMAIN-CONTAINING PROTEIN"/>
    <property type="match status" value="1"/>
</dbReference>
<evidence type="ECO:0000256" key="1">
    <source>
        <dbReference type="SAM" id="MobiDB-lite"/>
    </source>
</evidence>
<sequence length="199" mass="22265">MTLTLCYKPVDDITLQRPFRDQVNQQDGRTWSGDINSKFSPSQAAGSSSVFKAATPISSSSQVPYTAARLSRSEFTYTFPLTSGQSSSACTSTPLPTPPSSTDLNPSSQLKPAALPFSAIHASVTADASRRDISRDLSQHGIRTELEHHVHTEQSKSRCLCLHQWNRNRVHARQSLLHFTTKRRWACFRRQHKPVSDRK</sequence>
<reference evidence="2 3" key="1">
    <citation type="submission" date="2018-10" db="EMBL/GenBank/DDBJ databases">
        <title>A high-quality apple genome assembly.</title>
        <authorList>
            <person name="Hu J."/>
        </authorList>
    </citation>
    <scope>NUCLEOTIDE SEQUENCE [LARGE SCALE GENOMIC DNA]</scope>
    <source>
        <strain evidence="3">cv. HFTH1</strain>
        <tissue evidence="2">Young leaf</tissue>
    </source>
</reference>
<name>A0A498KPM6_MALDO</name>
<evidence type="ECO:0000313" key="3">
    <source>
        <dbReference type="Proteomes" id="UP000290289"/>
    </source>
</evidence>
<feature type="region of interest" description="Disordered" evidence="1">
    <location>
        <begin position="82"/>
        <end position="107"/>
    </location>
</feature>